<keyword evidence="1" id="KW-0732">Signal</keyword>
<dbReference type="Proteomes" id="UP000323506">
    <property type="component" value="Chromosome A03"/>
</dbReference>
<gene>
    <name evidence="2" type="ORF">ES288_A03G226400v1</name>
</gene>
<evidence type="ECO:0000256" key="1">
    <source>
        <dbReference type="SAM" id="SignalP"/>
    </source>
</evidence>
<dbReference type="AlphaFoldDB" id="A0A5D2H6W8"/>
<sequence length="70" mass="7779">MGSNNMIQVINLLFIFIFFLLLSNSLHVEGSRFLKDHQGVPSSSFSSISYIKRFSISIAYSGPSRRGAGH</sequence>
<feature type="chain" id="PRO_5022957363" description="Transmembrane protein" evidence="1">
    <location>
        <begin position="31"/>
        <end position="70"/>
    </location>
</feature>
<reference evidence="2 3" key="1">
    <citation type="submission" date="2019-06" db="EMBL/GenBank/DDBJ databases">
        <title>WGS assembly of Gossypium darwinii.</title>
        <authorList>
            <person name="Chen Z.J."/>
            <person name="Sreedasyam A."/>
            <person name="Ando A."/>
            <person name="Song Q."/>
            <person name="De L."/>
            <person name="Hulse-Kemp A."/>
            <person name="Ding M."/>
            <person name="Ye W."/>
            <person name="Kirkbride R."/>
            <person name="Jenkins J."/>
            <person name="Plott C."/>
            <person name="Lovell J."/>
            <person name="Lin Y.-M."/>
            <person name="Vaughn R."/>
            <person name="Liu B."/>
            <person name="Li W."/>
            <person name="Simpson S."/>
            <person name="Scheffler B."/>
            <person name="Saski C."/>
            <person name="Grover C."/>
            <person name="Hu G."/>
            <person name="Conover J."/>
            <person name="Carlson J."/>
            <person name="Shu S."/>
            <person name="Boston L."/>
            <person name="Williams M."/>
            <person name="Peterson D."/>
            <person name="Mcgee K."/>
            <person name="Jones D."/>
            <person name="Wendel J."/>
            <person name="Stelly D."/>
            <person name="Grimwood J."/>
            <person name="Schmutz J."/>
        </authorList>
    </citation>
    <scope>NUCLEOTIDE SEQUENCE [LARGE SCALE GENOMIC DNA]</scope>
    <source>
        <strain evidence="2">1808015.09</strain>
    </source>
</reference>
<organism evidence="2 3">
    <name type="scientific">Gossypium darwinii</name>
    <name type="common">Darwin's cotton</name>
    <name type="synonym">Gossypium barbadense var. darwinii</name>
    <dbReference type="NCBI Taxonomy" id="34276"/>
    <lineage>
        <taxon>Eukaryota</taxon>
        <taxon>Viridiplantae</taxon>
        <taxon>Streptophyta</taxon>
        <taxon>Embryophyta</taxon>
        <taxon>Tracheophyta</taxon>
        <taxon>Spermatophyta</taxon>
        <taxon>Magnoliopsida</taxon>
        <taxon>eudicotyledons</taxon>
        <taxon>Gunneridae</taxon>
        <taxon>Pentapetalae</taxon>
        <taxon>rosids</taxon>
        <taxon>malvids</taxon>
        <taxon>Malvales</taxon>
        <taxon>Malvaceae</taxon>
        <taxon>Malvoideae</taxon>
        <taxon>Gossypium</taxon>
    </lineage>
</organism>
<feature type="signal peptide" evidence="1">
    <location>
        <begin position="1"/>
        <end position="30"/>
    </location>
</feature>
<evidence type="ECO:0000313" key="3">
    <source>
        <dbReference type="Proteomes" id="UP000323506"/>
    </source>
</evidence>
<accession>A0A5D2H6W8</accession>
<keyword evidence="3" id="KW-1185">Reference proteome</keyword>
<dbReference type="EMBL" id="CM017690">
    <property type="protein sequence ID" value="TYH26135.1"/>
    <property type="molecule type" value="Genomic_DNA"/>
</dbReference>
<name>A0A5D2H6W8_GOSDA</name>
<proteinExistence type="predicted"/>
<evidence type="ECO:0008006" key="4">
    <source>
        <dbReference type="Google" id="ProtNLM"/>
    </source>
</evidence>
<protein>
    <recommendedName>
        <fullName evidence="4">Transmembrane protein</fullName>
    </recommendedName>
</protein>
<evidence type="ECO:0000313" key="2">
    <source>
        <dbReference type="EMBL" id="TYH26135.1"/>
    </source>
</evidence>